<accession>A0ABD0JMX8</accession>
<reference evidence="1 2" key="1">
    <citation type="journal article" date="2023" name="Sci. Data">
        <title>Genome assembly of the Korean intertidal mud-creeper Batillaria attramentaria.</title>
        <authorList>
            <person name="Patra A.K."/>
            <person name="Ho P.T."/>
            <person name="Jun S."/>
            <person name="Lee S.J."/>
            <person name="Kim Y."/>
            <person name="Won Y.J."/>
        </authorList>
    </citation>
    <scope>NUCLEOTIDE SEQUENCE [LARGE SCALE GENOMIC DNA]</scope>
    <source>
        <strain evidence="1">Wonlab-2016</strain>
    </source>
</reference>
<protein>
    <submittedName>
        <fullName evidence="1">Uncharacterized protein</fullName>
    </submittedName>
</protein>
<evidence type="ECO:0000313" key="1">
    <source>
        <dbReference type="EMBL" id="KAK7476053.1"/>
    </source>
</evidence>
<name>A0ABD0JMX8_9CAEN</name>
<gene>
    <name evidence="1" type="ORF">BaRGS_00032680</name>
</gene>
<keyword evidence="2" id="KW-1185">Reference proteome</keyword>
<dbReference type="AlphaFoldDB" id="A0ABD0JMX8"/>
<organism evidence="1 2">
    <name type="scientific">Batillaria attramentaria</name>
    <dbReference type="NCBI Taxonomy" id="370345"/>
    <lineage>
        <taxon>Eukaryota</taxon>
        <taxon>Metazoa</taxon>
        <taxon>Spiralia</taxon>
        <taxon>Lophotrochozoa</taxon>
        <taxon>Mollusca</taxon>
        <taxon>Gastropoda</taxon>
        <taxon>Caenogastropoda</taxon>
        <taxon>Sorbeoconcha</taxon>
        <taxon>Cerithioidea</taxon>
        <taxon>Batillariidae</taxon>
        <taxon>Batillaria</taxon>
    </lineage>
</organism>
<dbReference type="Proteomes" id="UP001519460">
    <property type="component" value="Unassembled WGS sequence"/>
</dbReference>
<evidence type="ECO:0000313" key="2">
    <source>
        <dbReference type="Proteomes" id="UP001519460"/>
    </source>
</evidence>
<dbReference type="EMBL" id="JACVVK020000386">
    <property type="protein sequence ID" value="KAK7476053.1"/>
    <property type="molecule type" value="Genomic_DNA"/>
</dbReference>
<proteinExistence type="predicted"/>
<comment type="caution">
    <text evidence="1">The sequence shown here is derived from an EMBL/GenBank/DDBJ whole genome shotgun (WGS) entry which is preliminary data.</text>
</comment>
<sequence length="86" mass="9729">MSERTTVDRRLSPLTDWFRLMGADEKRACFSQRGVASAVSKLASVPVDDSSKSKDHAICCREGSFGRKSRSSFFSDTEQMLEETWM</sequence>